<name>A0A9W9PZ46_9EURO</name>
<dbReference type="AlphaFoldDB" id="A0A9W9PZ46"/>
<dbReference type="EMBL" id="JAPZBO010000004">
    <property type="protein sequence ID" value="KAJ5318622.1"/>
    <property type="molecule type" value="Genomic_DNA"/>
</dbReference>
<reference evidence="1" key="2">
    <citation type="journal article" date="2023" name="IMA Fungus">
        <title>Comparative genomic study of the Penicillium genus elucidates a diverse pangenome and 15 lateral gene transfer events.</title>
        <authorList>
            <person name="Petersen C."/>
            <person name="Sorensen T."/>
            <person name="Nielsen M.R."/>
            <person name="Sondergaard T.E."/>
            <person name="Sorensen J.L."/>
            <person name="Fitzpatrick D.A."/>
            <person name="Frisvad J.C."/>
            <person name="Nielsen K.L."/>
        </authorList>
    </citation>
    <scope>NUCLEOTIDE SEQUENCE</scope>
    <source>
        <strain evidence="1">IBT 21472</strain>
    </source>
</reference>
<organism evidence="1 2">
    <name type="scientific">Penicillium atrosanguineum</name>
    <dbReference type="NCBI Taxonomy" id="1132637"/>
    <lineage>
        <taxon>Eukaryota</taxon>
        <taxon>Fungi</taxon>
        <taxon>Dikarya</taxon>
        <taxon>Ascomycota</taxon>
        <taxon>Pezizomycotina</taxon>
        <taxon>Eurotiomycetes</taxon>
        <taxon>Eurotiomycetidae</taxon>
        <taxon>Eurotiales</taxon>
        <taxon>Aspergillaceae</taxon>
        <taxon>Penicillium</taxon>
    </lineage>
</organism>
<protein>
    <submittedName>
        <fullName evidence="1">Uncharacterized protein</fullName>
    </submittedName>
</protein>
<dbReference type="Proteomes" id="UP001147746">
    <property type="component" value="Unassembled WGS sequence"/>
</dbReference>
<evidence type="ECO:0000313" key="2">
    <source>
        <dbReference type="Proteomes" id="UP001147746"/>
    </source>
</evidence>
<gene>
    <name evidence="1" type="ORF">N7476_005042</name>
</gene>
<sequence>MDAIMLQLRTDQGYIPWYCTQYLDELSESHRQQVLLQITPAASRAEAAHAIKKLSQSTERTELPSEDLRFRTRLQKIESIVGSDILAPTKTQHKRRYAEALWLTSRLWGKERAIALGLAADTHDNLRMPCYLHLFSHLEPSRRPSRGRIVGDPTLGYKVLLALILSTKVPGARWKRKAIELAESIFAVNLPFGQSDFLYLKGLLLIRKLEMSRRVGSIHFDNAGDIDPPVDSRSNCVRGIELRYLAQGCIMQDPSDLDKALAHLNTFKTQTWPSAMERHELDLQEFMRCKITRWKGQFEEAAQALMCLEDRLGDRYDEIGCAFWSHYIGTLCELHEFEAAKRHARVAVNGWLHFREAGILEEGQKRHRLLRLTLAETLLSAGLARYCLRSGSNLDLNSDLIDAASILEDLDQEYKSITTSNWASCLEHLRIFLGRAIIAHLRAGRGEEKEALKAWEELQVKVQYCREKEQITGFLEMVVYFAQSDLAARAKDYNKSHEMLRLAHAQFERFQREHWWTCVGTDFLNLLRDSLAKECVMSGIE</sequence>
<evidence type="ECO:0000313" key="1">
    <source>
        <dbReference type="EMBL" id="KAJ5318622.1"/>
    </source>
</evidence>
<accession>A0A9W9PZ46</accession>
<comment type="caution">
    <text evidence="1">The sequence shown here is derived from an EMBL/GenBank/DDBJ whole genome shotgun (WGS) entry which is preliminary data.</text>
</comment>
<keyword evidence="2" id="KW-1185">Reference proteome</keyword>
<proteinExistence type="predicted"/>
<reference evidence="1" key="1">
    <citation type="submission" date="2022-12" db="EMBL/GenBank/DDBJ databases">
        <authorList>
            <person name="Petersen C."/>
        </authorList>
    </citation>
    <scope>NUCLEOTIDE SEQUENCE</scope>
    <source>
        <strain evidence="1">IBT 21472</strain>
    </source>
</reference>